<protein>
    <submittedName>
        <fullName evidence="6">Capsid protein</fullName>
    </submittedName>
</protein>
<dbReference type="GO" id="GO:0005198">
    <property type="term" value="F:structural molecule activity"/>
    <property type="evidence" value="ECO:0007669"/>
    <property type="project" value="InterPro"/>
</dbReference>
<dbReference type="Pfam" id="PF00286">
    <property type="entry name" value="Flexi_CP"/>
    <property type="match status" value="1"/>
</dbReference>
<dbReference type="PRINTS" id="PR00232">
    <property type="entry name" value="POTXCARLCOAT"/>
</dbReference>
<keyword evidence="4" id="KW-0946">Virion</keyword>
<dbReference type="PROSITE" id="PS00418">
    <property type="entry name" value="POTEX_CARLAVIRUS_COAT"/>
    <property type="match status" value="1"/>
</dbReference>
<feature type="domain" description="Potexviruses and carlaviruses coat protein" evidence="5">
    <location>
        <begin position="125"/>
        <end position="140"/>
    </location>
</feature>
<keyword evidence="2" id="KW-1139">Helical capsid protein</keyword>
<proteinExistence type="predicted"/>
<evidence type="ECO:0000256" key="4">
    <source>
        <dbReference type="ARBA" id="ARBA00022844"/>
    </source>
</evidence>
<name>A0AAU6S468_9VIRU</name>
<reference evidence="6" key="1">
    <citation type="journal article" date="2024" name="Virus Res.">
        <title>Exploring the viral landscape of saffron through metatranscriptomic analysis.</title>
        <authorList>
            <person name="Martinez-Fajardo C."/>
            <person name="Navarro-Simarro P."/>
            <person name="Morote L."/>
            <person name="Rubio-Moraga A."/>
            <person name="Mondejar-Lopez M."/>
            <person name="Niza E."/>
            <person name="Argandona J."/>
            <person name="Ahrazem O."/>
            <person name="Gomez-Gomez L."/>
            <person name="Lopez-Jimenez A.J."/>
        </authorList>
    </citation>
    <scope>NUCLEOTIDE SEQUENCE</scope>
    <source>
        <strain evidence="6">CR1</strain>
    </source>
</reference>
<keyword evidence="3" id="KW-0167">Capsid protein</keyword>
<sequence>MAQALLPTVEELAILADVPVASNAVATEAQIRRILALAIIAVPATSPQTLVAVALACAHQGSSNLVKLEGNHGDIPLASIVPTIQAVCTLRQFCMYYAKVVWNALLRSNTPPANFTRLGYTQSTRFAGFDFFYGVTHAAVPVPPGGLARLPTEEETKASNINRTLAIRKASTQQNITNHAEIVGRQLIQGAMQPPQISWH</sequence>
<reference evidence="6" key="2">
    <citation type="submission" date="2024-01" db="EMBL/GenBank/DDBJ databases">
        <authorList>
            <person name="Lopez Jimenez A.J."/>
        </authorList>
    </citation>
    <scope>NUCLEOTIDE SEQUENCE</scope>
    <source>
        <strain evidence="6">CR1</strain>
    </source>
</reference>
<evidence type="ECO:0000256" key="3">
    <source>
        <dbReference type="ARBA" id="ARBA00022561"/>
    </source>
</evidence>
<dbReference type="GO" id="GO:0019029">
    <property type="term" value="C:helical viral capsid"/>
    <property type="evidence" value="ECO:0007669"/>
    <property type="project" value="UniProtKB-KW"/>
</dbReference>
<organism evidence="6">
    <name type="scientific">Saffron-associated alphaflexivirus</name>
    <dbReference type="NCBI Taxonomy" id="3125858"/>
    <lineage>
        <taxon>Viruses</taxon>
        <taxon>Riboviria</taxon>
        <taxon>Orthornavirae</taxon>
        <taxon>Kitrinoviricota</taxon>
        <taxon>Alsuviricetes</taxon>
        <taxon>Tymovirales</taxon>
        <taxon>Alphaflexiviridae</taxon>
    </lineage>
</organism>
<evidence type="ECO:0000313" key="6">
    <source>
        <dbReference type="EMBL" id="WZI48442.1"/>
    </source>
</evidence>
<comment type="subcellular location">
    <subcellularLocation>
        <location evidence="1">Virion</location>
    </subcellularLocation>
</comment>
<evidence type="ECO:0000259" key="5">
    <source>
        <dbReference type="PROSITE" id="PS00418"/>
    </source>
</evidence>
<evidence type="ECO:0000256" key="2">
    <source>
        <dbReference type="ARBA" id="ARBA00022497"/>
    </source>
</evidence>
<dbReference type="EMBL" id="PP197720">
    <property type="protein sequence ID" value="WZI48442.1"/>
    <property type="molecule type" value="Genomic_RNA"/>
</dbReference>
<evidence type="ECO:0000256" key="1">
    <source>
        <dbReference type="ARBA" id="ARBA00004328"/>
    </source>
</evidence>
<accession>A0AAU6S468</accession>
<dbReference type="InterPro" id="IPR000052">
    <property type="entry name" value="Pltvir_coat"/>
</dbReference>